<keyword evidence="3" id="KW-0804">Transcription</keyword>
<dbReference type="GO" id="GO:0003677">
    <property type="term" value="F:DNA binding"/>
    <property type="evidence" value="ECO:0007669"/>
    <property type="project" value="UniProtKB-KW"/>
</dbReference>
<keyword evidence="7" id="KW-1185">Reference proteome</keyword>
<feature type="domain" description="NAC" evidence="5">
    <location>
        <begin position="29"/>
        <end position="103"/>
    </location>
</feature>
<reference evidence="7" key="1">
    <citation type="journal article" date="2013" name="Science">
        <title>The Amborella genome and the evolution of flowering plants.</title>
        <authorList>
            <consortium name="Amborella Genome Project"/>
        </authorList>
    </citation>
    <scope>NUCLEOTIDE SEQUENCE [LARGE SCALE GENOMIC DNA]</scope>
</reference>
<dbReference type="Proteomes" id="UP000017836">
    <property type="component" value="Unassembled WGS sequence"/>
</dbReference>
<evidence type="ECO:0000313" key="6">
    <source>
        <dbReference type="EMBL" id="ERM98080.1"/>
    </source>
</evidence>
<dbReference type="SUPFAM" id="SSF101941">
    <property type="entry name" value="NAC domain"/>
    <property type="match status" value="1"/>
</dbReference>
<evidence type="ECO:0000256" key="3">
    <source>
        <dbReference type="ARBA" id="ARBA00023163"/>
    </source>
</evidence>
<dbReference type="InterPro" id="IPR036093">
    <property type="entry name" value="NAC_dom_sf"/>
</dbReference>
<dbReference type="InterPro" id="IPR003441">
    <property type="entry name" value="NAC-dom"/>
</dbReference>
<dbReference type="Gene3D" id="2.170.150.80">
    <property type="entry name" value="NAC domain"/>
    <property type="match status" value="1"/>
</dbReference>
<organism evidence="6 7">
    <name type="scientific">Amborella trichopoda</name>
    <dbReference type="NCBI Taxonomy" id="13333"/>
    <lineage>
        <taxon>Eukaryota</taxon>
        <taxon>Viridiplantae</taxon>
        <taxon>Streptophyta</taxon>
        <taxon>Embryophyta</taxon>
        <taxon>Tracheophyta</taxon>
        <taxon>Spermatophyta</taxon>
        <taxon>Magnoliopsida</taxon>
        <taxon>Amborellales</taxon>
        <taxon>Amborellaceae</taxon>
        <taxon>Amborella</taxon>
    </lineage>
</organism>
<gene>
    <name evidence="6" type="ORF">AMTR_s00210p00022930</name>
</gene>
<dbReference type="Pfam" id="PF02365">
    <property type="entry name" value="NAM"/>
    <property type="match status" value="1"/>
</dbReference>
<dbReference type="HOGENOM" id="CLU_2267439_0_0_1"/>
<evidence type="ECO:0000259" key="5">
    <source>
        <dbReference type="PROSITE" id="PS51005"/>
    </source>
</evidence>
<evidence type="ECO:0000256" key="2">
    <source>
        <dbReference type="ARBA" id="ARBA00023125"/>
    </source>
</evidence>
<keyword evidence="1" id="KW-0805">Transcription regulation</keyword>
<dbReference type="Gramene" id="ERM98080">
    <property type="protein sequence ID" value="ERM98080"/>
    <property type="gene ID" value="AMTR_s00210p00022930"/>
</dbReference>
<evidence type="ECO:0000313" key="7">
    <source>
        <dbReference type="Proteomes" id="UP000017836"/>
    </source>
</evidence>
<dbReference type="EMBL" id="KI395531">
    <property type="protein sequence ID" value="ERM98080.1"/>
    <property type="molecule type" value="Genomic_DNA"/>
</dbReference>
<protein>
    <recommendedName>
        <fullName evidence="5">NAC domain-containing protein</fullName>
    </recommendedName>
</protein>
<accession>W1NT25</accession>
<dbReference type="AlphaFoldDB" id="W1NT25"/>
<evidence type="ECO:0000256" key="1">
    <source>
        <dbReference type="ARBA" id="ARBA00023015"/>
    </source>
</evidence>
<sequence>MASNGTANGAGIPRPPPGPPQPFMLHVRFPMGVRFCPSDEELMYYLAWRHLGVPLPTNFILEEDLYHLDPWELPDMPASFCNVEGRLLLILLLLVVMKDIFQS</sequence>
<dbReference type="GO" id="GO:0006355">
    <property type="term" value="P:regulation of DNA-templated transcription"/>
    <property type="evidence" value="ECO:0007669"/>
    <property type="project" value="InterPro"/>
</dbReference>
<proteinExistence type="predicted"/>
<name>W1NT25_AMBTC</name>
<evidence type="ECO:0000256" key="4">
    <source>
        <dbReference type="ARBA" id="ARBA00023242"/>
    </source>
</evidence>
<keyword evidence="2" id="KW-0238">DNA-binding</keyword>
<keyword evidence="4" id="KW-0539">Nucleus</keyword>
<dbReference type="PROSITE" id="PS51005">
    <property type="entry name" value="NAC"/>
    <property type="match status" value="1"/>
</dbReference>